<dbReference type="PANTHER" id="PTHR34047:SF8">
    <property type="entry name" value="PROTEIN YKFC"/>
    <property type="match status" value="1"/>
</dbReference>
<dbReference type="EMBL" id="MHHZ01000019">
    <property type="protein sequence ID" value="OGY41389.1"/>
    <property type="molecule type" value="Genomic_DNA"/>
</dbReference>
<name>A0A1G1XMY3_9BACT</name>
<sequence length="335" mass="39739">MKIQLSHKFEEIISLDNLLLAWQEFIKGKKSKPDVQEFSLKLFDNILALHISLANKSYRHGGYKSFYINDPKRRHIHKASVTDRLLHHAVYRILYPFFERTFIADSYSCRLNKGTHKALNRFRNFAFIESKNLTRTCWVLKIDIRKFFASIDHEILSQILGEYIKDKEVVWLLEQIIESFNSSPNKRVGLPLGNLTSQLFANIYLNPFDRWVKHNLKVKHYLRYADDMVFLSADKPFLIYILPKIKEFFKNNLKLNLHPDKIIIKTIASGIDFLGWLHFPDHRILRKSTRRRMFNQIKISPNNLTLRSYLGLIGHGNTFKIKKELLNEYWIGRSF</sequence>
<evidence type="ECO:0000313" key="3">
    <source>
        <dbReference type="Proteomes" id="UP000176498"/>
    </source>
</evidence>
<dbReference type="InterPro" id="IPR051083">
    <property type="entry name" value="GrpII_Intron_Splice-Mob/Def"/>
</dbReference>
<evidence type="ECO:0000313" key="2">
    <source>
        <dbReference type="EMBL" id="OGY41389.1"/>
    </source>
</evidence>
<protein>
    <recommendedName>
        <fullName evidence="1">Reverse transcriptase domain-containing protein</fullName>
    </recommendedName>
</protein>
<dbReference type="SUPFAM" id="SSF56672">
    <property type="entry name" value="DNA/RNA polymerases"/>
    <property type="match status" value="1"/>
</dbReference>
<reference evidence="2 3" key="1">
    <citation type="journal article" date="2016" name="Nat. Commun.">
        <title>Thousands of microbial genomes shed light on interconnected biogeochemical processes in an aquifer system.</title>
        <authorList>
            <person name="Anantharaman K."/>
            <person name="Brown C.T."/>
            <person name="Hug L.A."/>
            <person name="Sharon I."/>
            <person name="Castelle C.J."/>
            <person name="Probst A.J."/>
            <person name="Thomas B.C."/>
            <person name="Singh A."/>
            <person name="Wilkins M.J."/>
            <person name="Karaoz U."/>
            <person name="Brodie E.L."/>
            <person name="Williams K.H."/>
            <person name="Hubbard S.S."/>
            <person name="Banfield J.F."/>
        </authorList>
    </citation>
    <scope>NUCLEOTIDE SEQUENCE [LARGE SCALE GENOMIC DNA]</scope>
</reference>
<dbReference type="InterPro" id="IPR043502">
    <property type="entry name" value="DNA/RNA_pol_sf"/>
</dbReference>
<dbReference type="CDD" id="cd01651">
    <property type="entry name" value="RT_G2_intron"/>
    <property type="match status" value="1"/>
</dbReference>
<feature type="domain" description="Reverse transcriptase" evidence="1">
    <location>
        <begin position="57"/>
        <end position="278"/>
    </location>
</feature>
<gene>
    <name evidence="2" type="ORF">A2Y82_00170</name>
</gene>
<dbReference type="Pfam" id="PF00078">
    <property type="entry name" value="RVT_1"/>
    <property type="match status" value="1"/>
</dbReference>
<evidence type="ECO:0000259" key="1">
    <source>
        <dbReference type="PROSITE" id="PS50878"/>
    </source>
</evidence>
<proteinExistence type="predicted"/>
<dbReference type="PANTHER" id="PTHR34047">
    <property type="entry name" value="NUCLEAR INTRON MATURASE 1, MITOCHONDRIAL-RELATED"/>
    <property type="match status" value="1"/>
</dbReference>
<comment type="caution">
    <text evidence="2">The sequence shown here is derived from an EMBL/GenBank/DDBJ whole genome shotgun (WGS) entry which is preliminary data.</text>
</comment>
<dbReference type="PROSITE" id="PS50878">
    <property type="entry name" value="RT_POL"/>
    <property type="match status" value="1"/>
</dbReference>
<organism evidence="2 3">
    <name type="scientific">Candidatus Buchananbacteria bacterium RBG_13_36_9</name>
    <dbReference type="NCBI Taxonomy" id="1797530"/>
    <lineage>
        <taxon>Bacteria</taxon>
        <taxon>Candidatus Buchananiibacteriota</taxon>
    </lineage>
</organism>
<dbReference type="Proteomes" id="UP000176498">
    <property type="component" value="Unassembled WGS sequence"/>
</dbReference>
<accession>A0A1G1XMY3</accession>
<dbReference type="InterPro" id="IPR000477">
    <property type="entry name" value="RT_dom"/>
</dbReference>
<dbReference type="AlphaFoldDB" id="A0A1G1XMY3"/>